<dbReference type="Pfam" id="PF01266">
    <property type="entry name" value="DAO"/>
    <property type="match status" value="1"/>
</dbReference>
<dbReference type="PANTHER" id="PTHR10961:SF7">
    <property type="entry name" value="FAD DEPENDENT OXIDOREDUCTASE DOMAIN-CONTAINING PROTEIN"/>
    <property type="match status" value="1"/>
</dbReference>
<evidence type="ECO:0000256" key="1">
    <source>
        <dbReference type="ARBA" id="ARBA00001974"/>
    </source>
</evidence>
<dbReference type="Gene3D" id="3.30.9.10">
    <property type="entry name" value="D-Amino Acid Oxidase, subunit A, domain 2"/>
    <property type="match status" value="1"/>
</dbReference>
<keyword evidence="4" id="KW-0560">Oxidoreductase</keyword>
<keyword evidence="2" id="KW-0285">Flavoprotein</keyword>
<evidence type="ECO:0000259" key="5">
    <source>
        <dbReference type="Pfam" id="PF01266"/>
    </source>
</evidence>
<dbReference type="InterPro" id="IPR036188">
    <property type="entry name" value="FAD/NAD-bd_sf"/>
</dbReference>
<dbReference type="Gene3D" id="3.50.50.60">
    <property type="entry name" value="FAD/NAD(P)-binding domain"/>
    <property type="match status" value="1"/>
</dbReference>
<keyword evidence="3" id="KW-0274">FAD</keyword>
<dbReference type="InterPro" id="IPR006076">
    <property type="entry name" value="FAD-dep_OxRdtase"/>
</dbReference>
<keyword evidence="7" id="KW-1185">Reference proteome</keyword>
<comment type="caution">
    <text evidence="6">The sequence shown here is derived from an EMBL/GenBank/DDBJ whole genome shotgun (WGS) entry which is preliminary data.</text>
</comment>
<proteinExistence type="predicted"/>
<sequence>MNKSYHTVVIGGGCLGAACAFSVQRRLGNKGGKVAIVEKKVLGAGLSSRHSAIVRSANASPMAARMAKMATQYWKNLRPLWGVSIPYEQPGAIWIAENAGGSGGENWAELERLLQGEGIDFAMISHRDVMAMSRQALKTSPDEIYYHEPDVLQLDSPQILNAMQTAAKKNRIDVLEHCTVIDFEVSGQGICALHTSQGRFFAEHVINAAGAWSAELFAGLGLQIPVALEPVYAANFLVSADDIPDGMPIIADYVNQAYFRRWRGSILHMHQPRSRKPKDIARSFSRTAMNPEGTNVIYDALSFNVSHQQLDNYLGRVIDRFPAIGKPVYAGGYHSFFDITPDLKFILGSDSRFNNLYHCLGAGQALKYAPIFGEIIADLITEGRISSNSVDIEEFSVARFSGNDLTRYWCNDALKQNGL</sequence>
<evidence type="ECO:0000256" key="4">
    <source>
        <dbReference type="ARBA" id="ARBA00023002"/>
    </source>
</evidence>
<reference evidence="6 7" key="1">
    <citation type="submission" date="2022-07" db="EMBL/GenBank/DDBJ databases">
        <title>Methylomonas rivi sp. nov., Methylomonas rosea sp. nov., Methylomonas aureus sp. nov. and Methylomonas subterranea sp. nov., four novel methanotrophs isolated from a freshwater creek and the deep terrestrial subsurface.</title>
        <authorList>
            <person name="Abin C."/>
            <person name="Sankaranarayanan K."/>
            <person name="Garner C."/>
            <person name="Sindelar R."/>
            <person name="Kotary K."/>
            <person name="Garner R."/>
            <person name="Barclay S."/>
            <person name="Lawson P."/>
            <person name="Krumholz L."/>
        </authorList>
    </citation>
    <scope>NUCLEOTIDE SEQUENCE [LARGE SCALE GENOMIC DNA]</scope>
    <source>
        <strain evidence="6 7">SURF-1</strain>
    </source>
</reference>
<feature type="domain" description="FAD dependent oxidoreductase" evidence="5">
    <location>
        <begin position="7"/>
        <end position="379"/>
    </location>
</feature>
<organism evidence="6 7">
    <name type="scientific">Methylomonas aurea</name>
    <dbReference type="NCBI Taxonomy" id="2952224"/>
    <lineage>
        <taxon>Bacteria</taxon>
        <taxon>Pseudomonadati</taxon>
        <taxon>Pseudomonadota</taxon>
        <taxon>Gammaproteobacteria</taxon>
        <taxon>Methylococcales</taxon>
        <taxon>Methylococcaceae</taxon>
        <taxon>Methylomonas</taxon>
    </lineage>
</organism>
<name>A0ABT1UMH0_9GAMM</name>
<accession>A0ABT1UMH0</accession>
<dbReference type="PROSITE" id="PS51257">
    <property type="entry name" value="PROKAR_LIPOPROTEIN"/>
    <property type="match status" value="1"/>
</dbReference>
<dbReference type="EMBL" id="JANIBM010000043">
    <property type="protein sequence ID" value="MCQ8183312.1"/>
    <property type="molecule type" value="Genomic_DNA"/>
</dbReference>
<dbReference type="PANTHER" id="PTHR10961">
    <property type="entry name" value="PEROXISOMAL SARCOSINE OXIDASE"/>
    <property type="match status" value="1"/>
</dbReference>
<protein>
    <submittedName>
        <fullName evidence="6">FAD-binding oxidoreductase</fullName>
    </submittedName>
</protein>
<comment type="cofactor">
    <cofactor evidence="1">
        <name>FAD</name>
        <dbReference type="ChEBI" id="CHEBI:57692"/>
    </cofactor>
</comment>
<dbReference type="SUPFAM" id="SSF51905">
    <property type="entry name" value="FAD/NAD(P)-binding domain"/>
    <property type="match status" value="1"/>
</dbReference>
<evidence type="ECO:0000313" key="6">
    <source>
        <dbReference type="EMBL" id="MCQ8183312.1"/>
    </source>
</evidence>
<dbReference type="RefSeq" id="WP_256612526.1">
    <property type="nucleotide sequence ID" value="NZ_JANIBM010000043.1"/>
</dbReference>
<evidence type="ECO:0000313" key="7">
    <source>
        <dbReference type="Proteomes" id="UP001524569"/>
    </source>
</evidence>
<dbReference type="Proteomes" id="UP001524569">
    <property type="component" value="Unassembled WGS sequence"/>
</dbReference>
<evidence type="ECO:0000256" key="2">
    <source>
        <dbReference type="ARBA" id="ARBA00022630"/>
    </source>
</evidence>
<evidence type="ECO:0000256" key="3">
    <source>
        <dbReference type="ARBA" id="ARBA00022827"/>
    </source>
</evidence>
<gene>
    <name evidence="6" type="ORF">NP603_19520</name>
</gene>
<dbReference type="InterPro" id="IPR045170">
    <property type="entry name" value="MTOX"/>
</dbReference>